<evidence type="ECO:0000259" key="4">
    <source>
        <dbReference type="PROSITE" id="PS50893"/>
    </source>
</evidence>
<gene>
    <name evidence="5" type="ORF">STRMA_0771</name>
</gene>
<evidence type="ECO:0000256" key="1">
    <source>
        <dbReference type="ARBA" id="ARBA00022448"/>
    </source>
</evidence>
<dbReference type="InterPro" id="IPR003439">
    <property type="entry name" value="ABC_transporter-like_ATP-bd"/>
</dbReference>
<dbReference type="InterPro" id="IPR017911">
    <property type="entry name" value="MacB-like_ATP-bd"/>
</dbReference>
<dbReference type="SMART" id="SM00382">
    <property type="entry name" value="AAA"/>
    <property type="match status" value="1"/>
</dbReference>
<evidence type="ECO:0000256" key="3">
    <source>
        <dbReference type="ARBA" id="ARBA00022840"/>
    </source>
</evidence>
<evidence type="ECO:0000313" key="6">
    <source>
        <dbReference type="Proteomes" id="UP000003573"/>
    </source>
</evidence>
<dbReference type="EMBL" id="AEUW02000001">
    <property type="protein sequence ID" value="EHJ52756.1"/>
    <property type="molecule type" value="Genomic_DNA"/>
</dbReference>
<dbReference type="Pfam" id="PF00005">
    <property type="entry name" value="ABC_tran"/>
    <property type="match status" value="1"/>
</dbReference>
<dbReference type="SUPFAM" id="SSF52540">
    <property type="entry name" value="P-loop containing nucleoside triphosphate hydrolases"/>
    <property type="match status" value="1"/>
</dbReference>
<dbReference type="RefSeq" id="WP_003081155.1">
    <property type="nucleotide sequence ID" value="NZ_AEUW02000001.1"/>
</dbReference>
<dbReference type="GO" id="GO:0005524">
    <property type="term" value="F:ATP binding"/>
    <property type="evidence" value="ECO:0007669"/>
    <property type="project" value="UniProtKB-KW"/>
</dbReference>
<keyword evidence="6" id="KW-1185">Reference proteome</keyword>
<dbReference type="AlphaFoldDB" id="G5JVJ6"/>
<dbReference type="PANTHER" id="PTHR24220:SF86">
    <property type="entry name" value="ABC TRANSPORTER ABCH.1"/>
    <property type="match status" value="1"/>
</dbReference>
<dbReference type="Gene3D" id="3.40.50.300">
    <property type="entry name" value="P-loop containing nucleotide triphosphate hydrolases"/>
    <property type="match status" value="1"/>
</dbReference>
<dbReference type="PROSITE" id="PS50893">
    <property type="entry name" value="ABC_TRANSPORTER_2"/>
    <property type="match status" value="1"/>
</dbReference>
<feature type="domain" description="ABC transporter" evidence="4">
    <location>
        <begin position="6"/>
        <end position="233"/>
    </location>
</feature>
<dbReference type="OrthoDB" id="9791546at2"/>
<dbReference type="GO" id="GO:0016887">
    <property type="term" value="F:ATP hydrolysis activity"/>
    <property type="evidence" value="ECO:0007669"/>
    <property type="project" value="InterPro"/>
</dbReference>
<name>G5JVJ6_9STRE</name>
<evidence type="ECO:0000313" key="5">
    <source>
        <dbReference type="EMBL" id="EHJ52756.1"/>
    </source>
</evidence>
<keyword evidence="1" id="KW-0813">Transport</keyword>
<dbReference type="PROSITE" id="PS00211">
    <property type="entry name" value="ABC_TRANSPORTER_1"/>
    <property type="match status" value="1"/>
</dbReference>
<dbReference type="InterPro" id="IPR027417">
    <property type="entry name" value="P-loop_NTPase"/>
</dbReference>
<dbReference type="PANTHER" id="PTHR24220">
    <property type="entry name" value="IMPORT ATP-BINDING PROTEIN"/>
    <property type="match status" value="1"/>
</dbReference>
<dbReference type="CDD" id="cd03255">
    <property type="entry name" value="ABC_MJ0796_LolCDE_FtsE"/>
    <property type="match status" value="1"/>
</dbReference>
<dbReference type="Proteomes" id="UP000003573">
    <property type="component" value="Unassembled WGS sequence"/>
</dbReference>
<evidence type="ECO:0000256" key="2">
    <source>
        <dbReference type="ARBA" id="ARBA00022741"/>
    </source>
</evidence>
<reference evidence="5 6" key="1">
    <citation type="journal article" date="2014" name="Int. J. Syst. Evol. Microbiol.">
        <title>Phylogenomics and the dynamic genome evolution of the genus Streptococcus.</title>
        <authorList>
            <consortium name="The Broad Institute Genome Sequencing Platform"/>
            <person name="Richards V.P."/>
            <person name="Palmer S.R."/>
            <person name="Pavinski Bitar P.D."/>
            <person name="Qin X."/>
            <person name="Weinstock G.M."/>
            <person name="Highlander S.K."/>
            <person name="Town C.D."/>
            <person name="Burne R.A."/>
            <person name="Stanhope M.J."/>
        </authorList>
    </citation>
    <scope>NUCLEOTIDE SEQUENCE [LARGE SCALE GENOMIC DNA]</scope>
    <source>
        <strain evidence="5 6">NCTC 11558</strain>
    </source>
</reference>
<proteinExistence type="predicted"/>
<dbReference type="GO" id="GO:0022857">
    <property type="term" value="F:transmembrane transporter activity"/>
    <property type="evidence" value="ECO:0007669"/>
    <property type="project" value="TreeGrafter"/>
</dbReference>
<dbReference type="InterPro" id="IPR017871">
    <property type="entry name" value="ABC_transporter-like_CS"/>
</dbReference>
<dbReference type="GO" id="GO:0005886">
    <property type="term" value="C:plasma membrane"/>
    <property type="evidence" value="ECO:0007669"/>
    <property type="project" value="TreeGrafter"/>
</dbReference>
<keyword evidence="2" id="KW-0547">Nucleotide-binding</keyword>
<sequence length="233" mass="26207">MTEALLEAKSISKKYESGYVLQNVDLSIEACQFISVLGHSGSGKSTMLNILSTLLKPTSGQVFYKGRDITQLSKKEISRIRREDIGMVFQHYIIIPNLTVEENIQLGNNKMSDAGKLEELCQLLGIQHLLKKYPYQLSGGEQQRMCIARAVIKNPAILFCDEATGALDSENSKNIIVLLHDIKKRYGTSIIFTTHNREIAKTADRIVLLEDGHIIKNDKNTNILSPDRMSWEI</sequence>
<dbReference type="InterPro" id="IPR003593">
    <property type="entry name" value="AAA+_ATPase"/>
</dbReference>
<accession>G5JVJ6</accession>
<keyword evidence="3 5" id="KW-0067">ATP-binding</keyword>
<protein>
    <submittedName>
        <fullName evidence="5">ABC transporter, ATP-binding protein</fullName>
    </submittedName>
</protein>
<dbReference type="eggNOG" id="COG1136">
    <property type="taxonomic scope" value="Bacteria"/>
</dbReference>
<dbReference type="STRING" id="764298.STRMA_0771"/>
<dbReference type="InterPro" id="IPR015854">
    <property type="entry name" value="ABC_transpr_LolD-like"/>
</dbReference>
<comment type="caution">
    <text evidence="5">The sequence shown here is derived from an EMBL/GenBank/DDBJ whole genome shotgun (WGS) entry which is preliminary data.</text>
</comment>
<organism evidence="5 6">
    <name type="scientific">Streptococcus macacae NCTC 11558</name>
    <dbReference type="NCBI Taxonomy" id="764298"/>
    <lineage>
        <taxon>Bacteria</taxon>
        <taxon>Bacillati</taxon>
        <taxon>Bacillota</taxon>
        <taxon>Bacilli</taxon>
        <taxon>Lactobacillales</taxon>
        <taxon>Streptococcaceae</taxon>
        <taxon>Streptococcus</taxon>
    </lineage>
</organism>